<dbReference type="PROSITE" id="PS50850">
    <property type="entry name" value="MFS"/>
    <property type="match status" value="1"/>
</dbReference>
<dbReference type="Proteomes" id="UP000019222">
    <property type="component" value="Chromosome"/>
</dbReference>
<dbReference type="PATRIC" id="fig|1224164.3.peg.1345"/>
<dbReference type="CDD" id="cd17346">
    <property type="entry name" value="MFS_DtpA_like"/>
    <property type="match status" value="1"/>
</dbReference>
<evidence type="ECO:0000256" key="8">
    <source>
        <dbReference type="SAM" id="Phobius"/>
    </source>
</evidence>
<gene>
    <name evidence="10" type="ORF">B843_06725</name>
</gene>
<reference evidence="10 11" key="1">
    <citation type="submission" date="2013-02" db="EMBL/GenBank/DDBJ databases">
        <title>The complete genome sequence of Corynebacterium vitaeruminis DSM 20294.</title>
        <authorList>
            <person name="Ruckert C."/>
            <person name="Albersmeier A."/>
            <person name="Kalinowski J."/>
        </authorList>
    </citation>
    <scope>NUCLEOTIDE SEQUENCE [LARGE SCALE GENOMIC DNA]</scope>
    <source>
        <strain evidence="11">ATCC 10234</strain>
    </source>
</reference>
<evidence type="ECO:0000256" key="6">
    <source>
        <dbReference type="ARBA" id="ARBA00022989"/>
    </source>
</evidence>
<feature type="transmembrane region" description="Helical" evidence="8">
    <location>
        <begin position="71"/>
        <end position="88"/>
    </location>
</feature>
<dbReference type="SUPFAM" id="SSF103473">
    <property type="entry name" value="MFS general substrate transporter"/>
    <property type="match status" value="1"/>
</dbReference>
<dbReference type="KEGG" id="cvt:B843_06725"/>
<dbReference type="GO" id="GO:0005886">
    <property type="term" value="C:plasma membrane"/>
    <property type="evidence" value="ECO:0007669"/>
    <property type="project" value="UniProtKB-SubCell"/>
</dbReference>
<feature type="transmembrane region" description="Helical" evidence="8">
    <location>
        <begin position="12"/>
        <end position="27"/>
    </location>
</feature>
<dbReference type="GO" id="GO:1904680">
    <property type="term" value="F:peptide transmembrane transporter activity"/>
    <property type="evidence" value="ECO:0007669"/>
    <property type="project" value="InterPro"/>
</dbReference>
<feature type="transmembrane region" description="Helical" evidence="8">
    <location>
        <begin position="345"/>
        <end position="364"/>
    </location>
</feature>
<protein>
    <submittedName>
        <fullName evidence="10">Transporter yclF</fullName>
    </submittedName>
</protein>
<sequence length="471" mass="49880">MVSIESWERFSFYGMQAILVYYLYYATTEGGLGIEKTQATALLGAYGALLYLCTFIGGWLGDRFLGTEKTLLLGAGMLVTGHLVLSFGDRIPALALGLTLIAVGSGCLKTAAITVLGAVYCDRGADRDVGFQYFYLGIQFAAVGGPLLTGYLSTAYSFHVGFGAAAVLMILGVVIYLALRAPMLAQVSETTRYEITHPPTPAAPRAATVSVTVGVLVLGGVVVATASGALSPTQLARALLVAIFATAGVMYALMLRSPAVSAAERRRMIVYIPVFLAACAFYSLANQIYGVLAVYSDLRLDRHVLGFEIPAAWTQAINPFFFALFAVPIAYLWHRLGTKAPASATKMSLGVVIAGFGMFVLLPYTGGGENSTPFAVLAGAILVITVGELFVGPIGMAATTAHAPRAFRTRFSALYFLTLAIGNSLAGTISEFYDPSSKAAEDRYFLLCGLVAIAVGVATLFLGRYLAKRER</sequence>
<dbReference type="Pfam" id="PF00854">
    <property type="entry name" value="PTR2"/>
    <property type="match status" value="1"/>
</dbReference>
<evidence type="ECO:0000313" key="11">
    <source>
        <dbReference type="Proteomes" id="UP000019222"/>
    </source>
</evidence>
<keyword evidence="3" id="KW-0813">Transport</keyword>
<dbReference type="InterPro" id="IPR050171">
    <property type="entry name" value="MFS_Transporters"/>
</dbReference>
<evidence type="ECO:0000313" key="10">
    <source>
        <dbReference type="EMBL" id="AHI22730.1"/>
    </source>
</evidence>
<dbReference type="AlphaFoldDB" id="W5Y1G5"/>
<name>W5Y1G5_9CORY</name>
<feature type="transmembrane region" description="Helical" evidence="8">
    <location>
        <begin position="235"/>
        <end position="256"/>
    </location>
</feature>
<dbReference type="NCBIfam" id="TIGR00924">
    <property type="entry name" value="yjdL_sub1_fam"/>
    <property type="match status" value="1"/>
</dbReference>
<keyword evidence="5 8" id="KW-0812">Transmembrane</keyword>
<feature type="transmembrane region" description="Helical" evidence="8">
    <location>
        <begin position="312"/>
        <end position="333"/>
    </location>
</feature>
<dbReference type="EMBL" id="CP004353">
    <property type="protein sequence ID" value="AHI22730.1"/>
    <property type="molecule type" value="Genomic_DNA"/>
</dbReference>
<dbReference type="HOGENOM" id="CLU_004790_0_1_11"/>
<feature type="transmembrane region" description="Helical" evidence="8">
    <location>
        <begin position="376"/>
        <end position="401"/>
    </location>
</feature>
<dbReference type="InterPro" id="IPR020846">
    <property type="entry name" value="MFS_dom"/>
</dbReference>
<evidence type="ECO:0000256" key="4">
    <source>
        <dbReference type="ARBA" id="ARBA00022475"/>
    </source>
</evidence>
<feature type="transmembrane region" description="Helical" evidence="8">
    <location>
        <begin position="39"/>
        <end position="59"/>
    </location>
</feature>
<evidence type="ECO:0000256" key="7">
    <source>
        <dbReference type="ARBA" id="ARBA00023136"/>
    </source>
</evidence>
<comment type="similarity">
    <text evidence="2">Belongs to the major facilitator superfamily. Proton-dependent oligopeptide transporter (POT/PTR) (TC 2.A.17) family.</text>
</comment>
<feature type="transmembrane region" description="Helical" evidence="8">
    <location>
        <begin position="158"/>
        <end position="179"/>
    </location>
</feature>
<dbReference type="InterPro" id="IPR036259">
    <property type="entry name" value="MFS_trans_sf"/>
</dbReference>
<keyword evidence="7 8" id="KW-0472">Membrane</keyword>
<dbReference type="STRING" id="1224164.B843_06725"/>
<dbReference type="PANTHER" id="PTHR23517">
    <property type="entry name" value="RESISTANCE PROTEIN MDTM, PUTATIVE-RELATED-RELATED"/>
    <property type="match status" value="1"/>
</dbReference>
<accession>W5Y1G5</accession>
<evidence type="ECO:0000256" key="1">
    <source>
        <dbReference type="ARBA" id="ARBA00004651"/>
    </source>
</evidence>
<feature type="transmembrane region" description="Helical" evidence="8">
    <location>
        <begin position="94"/>
        <end position="121"/>
    </location>
</feature>
<feature type="transmembrane region" description="Helical" evidence="8">
    <location>
        <begin position="133"/>
        <end position="152"/>
    </location>
</feature>
<feature type="transmembrane region" description="Helical" evidence="8">
    <location>
        <begin position="444"/>
        <end position="467"/>
    </location>
</feature>
<feature type="transmembrane region" description="Helical" evidence="8">
    <location>
        <begin position="206"/>
        <end position="229"/>
    </location>
</feature>
<comment type="subcellular location">
    <subcellularLocation>
        <location evidence="1">Cell membrane</location>
        <topology evidence="1">Multi-pass membrane protein</topology>
    </subcellularLocation>
</comment>
<keyword evidence="11" id="KW-1185">Reference proteome</keyword>
<dbReference type="GO" id="GO:0015833">
    <property type="term" value="P:peptide transport"/>
    <property type="evidence" value="ECO:0007669"/>
    <property type="project" value="InterPro"/>
</dbReference>
<organism evidence="10 11">
    <name type="scientific">Corynebacterium vitaeruminis DSM 20294</name>
    <dbReference type="NCBI Taxonomy" id="1224164"/>
    <lineage>
        <taxon>Bacteria</taxon>
        <taxon>Bacillati</taxon>
        <taxon>Actinomycetota</taxon>
        <taxon>Actinomycetes</taxon>
        <taxon>Mycobacteriales</taxon>
        <taxon>Corynebacteriaceae</taxon>
        <taxon>Corynebacterium</taxon>
    </lineage>
</organism>
<proteinExistence type="inferred from homology"/>
<feature type="transmembrane region" description="Helical" evidence="8">
    <location>
        <begin position="413"/>
        <end position="432"/>
    </location>
</feature>
<dbReference type="Gene3D" id="1.20.1250.20">
    <property type="entry name" value="MFS general substrate transporter like domains"/>
    <property type="match status" value="1"/>
</dbReference>
<keyword evidence="4" id="KW-1003">Cell membrane</keyword>
<keyword evidence="6 8" id="KW-1133">Transmembrane helix</keyword>
<evidence type="ECO:0000256" key="2">
    <source>
        <dbReference type="ARBA" id="ARBA00005982"/>
    </source>
</evidence>
<dbReference type="InterPro" id="IPR005279">
    <property type="entry name" value="Dipep/tripep_permease"/>
</dbReference>
<feature type="domain" description="Major facilitator superfamily (MFS) profile" evidence="9">
    <location>
        <begin position="1"/>
        <end position="467"/>
    </location>
</feature>
<feature type="transmembrane region" description="Helical" evidence="8">
    <location>
        <begin position="268"/>
        <end position="292"/>
    </location>
</feature>
<dbReference type="InterPro" id="IPR000109">
    <property type="entry name" value="POT_fam"/>
</dbReference>
<dbReference type="eggNOG" id="COG3104">
    <property type="taxonomic scope" value="Bacteria"/>
</dbReference>
<evidence type="ECO:0000256" key="5">
    <source>
        <dbReference type="ARBA" id="ARBA00022692"/>
    </source>
</evidence>
<dbReference type="PANTHER" id="PTHR23517:SF15">
    <property type="entry name" value="PROTON-DEPENDENT OLIGOPEPTIDE FAMILY TRANSPORT PROTEIN"/>
    <property type="match status" value="1"/>
</dbReference>
<evidence type="ECO:0000259" key="9">
    <source>
        <dbReference type="PROSITE" id="PS50850"/>
    </source>
</evidence>
<evidence type="ECO:0000256" key="3">
    <source>
        <dbReference type="ARBA" id="ARBA00022448"/>
    </source>
</evidence>